<dbReference type="GO" id="GO:0006571">
    <property type="term" value="P:tyrosine biosynthetic process"/>
    <property type="evidence" value="ECO:0007669"/>
    <property type="project" value="UniProtKB-KW"/>
</dbReference>
<dbReference type="EC" id="1.3.1.12" evidence="3"/>
<dbReference type="OrthoDB" id="9809920at2"/>
<dbReference type="SUPFAM" id="SSF48179">
    <property type="entry name" value="6-phosphogluconate dehydrogenase C-terminal domain-like"/>
    <property type="match status" value="1"/>
</dbReference>
<keyword evidence="5" id="KW-0028">Amino-acid biosynthesis</keyword>
<name>A0A4P7BXH5_9GAMM</name>
<dbReference type="EMBL" id="CP038033">
    <property type="protein sequence ID" value="QBQ54858.1"/>
    <property type="molecule type" value="Genomic_DNA"/>
</dbReference>
<dbReference type="GO" id="GO:0004665">
    <property type="term" value="F:prephenate dehydrogenase (NADP+) activity"/>
    <property type="evidence" value="ECO:0007669"/>
    <property type="project" value="InterPro"/>
</dbReference>
<dbReference type="InterPro" id="IPR046826">
    <property type="entry name" value="PDH_N"/>
</dbReference>
<evidence type="ECO:0000256" key="7">
    <source>
        <dbReference type="ARBA" id="ARBA00023027"/>
    </source>
</evidence>
<dbReference type="Pfam" id="PF20463">
    <property type="entry name" value="PDH_C"/>
    <property type="match status" value="1"/>
</dbReference>
<sequence length="286" mass="30514">MIQRLCVLGVGLIGGSLALALKRSGAVSEVIGYEKDPLYRAKALSLGIIDRAEVCLAEALRGAEVVVLAVPLGGMEGLFQQMAPHLKPEMVVTDVGSVKGSVVTAARAELGTRIVDFVPGHPIAGTEKSGPEAAFSDLFCLHKVILTPLPENRPGAVETVRRMWHQAGAEVVEISSAYHDQVLAGVSHLPHVLAFVLVDLLAKVGEPQDTLQFAAGGFRDFSRIASSDPTVWRDICLANREPLLALLDHFEAELHTVGEALRHGDGGKLAEIFARAKAARDTHYNA</sequence>
<dbReference type="KEGG" id="nwr:E3U44_10295"/>
<keyword evidence="4" id="KW-0827">Tyrosine biosynthesis</keyword>
<dbReference type="Gene3D" id="1.10.3660.10">
    <property type="entry name" value="6-phosphogluconate dehydrogenase C-terminal like domain"/>
    <property type="match status" value="1"/>
</dbReference>
<feature type="domain" description="Prephenate/arogenate dehydrogenase" evidence="10">
    <location>
        <begin position="3"/>
        <end position="286"/>
    </location>
</feature>
<protein>
    <recommendedName>
        <fullName evidence="3">prephenate dehydrogenase</fullName>
        <ecNumber evidence="3">1.3.1.12</ecNumber>
    </recommendedName>
</protein>
<dbReference type="InterPro" id="IPR003099">
    <property type="entry name" value="Prephen_DH"/>
</dbReference>
<dbReference type="InterPro" id="IPR036291">
    <property type="entry name" value="NAD(P)-bd_dom_sf"/>
</dbReference>
<dbReference type="FunFam" id="3.40.50.720:FF:000208">
    <property type="entry name" value="Prephenate dehydrogenase"/>
    <property type="match status" value="1"/>
</dbReference>
<dbReference type="FunFam" id="1.10.3660.10:FF:000003">
    <property type="entry name" value="Prephenate dehydrogenase"/>
    <property type="match status" value="1"/>
</dbReference>
<dbReference type="InterPro" id="IPR050812">
    <property type="entry name" value="Preph/Arog_dehydrog"/>
</dbReference>
<keyword evidence="7" id="KW-0520">NAD</keyword>
<evidence type="ECO:0000256" key="3">
    <source>
        <dbReference type="ARBA" id="ARBA00012068"/>
    </source>
</evidence>
<dbReference type="PROSITE" id="PS51176">
    <property type="entry name" value="PDH_ADH"/>
    <property type="match status" value="1"/>
</dbReference>
<dbReference type="InterPro" id="IPR008927">
    <property type="entry name" value="6-PGluconate_DH-like_C_sf"/>
</dbReference>
<gene>
    <name evidence="11" type="ORF">E3U44_10295</name>
</gene>
<dbReference type="Proteomes" id="UP000294325">
    <property type="component" value="Chromosome"/>
</dbReference>
<dbReference type="RefSeq" id="WP_134358049.1">
    <property type="nucleotide sequence ID" value="NZ_CP038033.1"/>
</dbReference>
<dbReference type="GO" id="GO:0070403">
    <property type="term" value="F:NAD+ binding"/>
    <property type="evidence" value="ECO:0007669"/>
    <property type="project" value="InterPro"/>
</dbReference>
<evidence type="ECO:0000313" key="12">
    <source>
        <dbReference type="Proteomes" id="UP000294325"/>
    </source>
</evidence>
<dbReference type="Gene3D" id="3.40.50.720">
    <property type="entry name" value="NAD(P)-binding Rossmann-like Domain"/>
    <property type="match status" value="1"/>
</dbReference>
<comment type="similarity">
    <text evidence="2">Belongs to the prephenate/arogenate dehydrogenase family.</text>
</comment>
<dbReference type="AlphaFoldDB" id="A0A4P7BXH5"/>
<accession>A0A4P7BXH5</accession>
<proteinExistence type="inferred from homology"/>
<evidence type="ECO:0000259" key="10">
    <source>
        <dbReference type="PROSITE" id="PS51176"/>
    </source>
</evidence>
<evidence type="ECO:0000256" key="8">
    <source>
        <dbReference type="ARBA" id="ARBA00023141"/>
    </source>
</evidence>
<reference evidence="11 12" key="1">
    <citation type="submission" date="2019-03" db="EMBL/GenBank/DDBJ databases">
        <title>The genome sequence of Nitrosococcus wardiae strain D1FHST reveals the archetypal metabolic capacity of ammonia-oxidizing Gammaproteobacteria.</title>
        <authorList>
            <person name="Wang L."/>
            <person name="Lim C.K."/>
            <person name="Hanson T.E."/>
            <person name="Dang H."/>
            <person name="Klotz M.G."/>
        </authorList>
    </citation>
    <scope>NUCLEOTIDE SEQUENCE [LARGE SCALE GENOMIC DNA]</scope>
    <source>
        <strain evidence="11 12">D1FHS</strain>
    </source>
</reference>
<dbReference type="InterPro" id="IPR046825">
    <property type="entry name" value="PDH_C"/>
</dbReference>
<evidence type="ECO:0000256" key="9">
    <source>
        <dbReference type="ARBA" id="ARBA00049260"/>
    </source>
</evidence>
<dbReference type="GO" id="GO:0008977">
    <property type="term" value="F:prephenate dehydrogenase (NAD+) activity"/>
    <property type="evidence" value="ECO:0007669"/>
    <property type="project" value="UniProtKB-EC"/>
</dbReference>
<evidence type="ECO:0000256" key="5">
    <source>
        <dbReference type="ARBA" id="ARBA00022605"/>
    </source>
</evidence>
<evidence type="ECO:0000313" key="11">
    <source>
        <dbReference type="EMBL" id="QBQ54858.1"/>
    </source>
</evidence>
<keyword evidence="8" id="KW-0057">Aromatic amino acid biosynthesis</keyword>
<dbReference type="Pfam" id="PF02153">
    <property type="entry name" value="PDH_N"/>
    <property type="match status" value="1"/>
</dbReference>
<comment type="catalytic activity">
    <reaction evidence="9">
        <text>prephenate + NAD(+) = 3-(4-hydroxyphenyl)pyruvate + CO2 + NADH</text>
        <dbReference type="Rhea" id="RHEA:13869"/>
        <dbReference type="ChEBI" id="CHEBI:16526"/>
        <dbReference type="ChEBI" id="CHEBI:29934"/>
        <dbReference type="ChEBI" id="CHEBI:36242"/>
        <dbReference type="ChEBI" id="CHEBI:57540"/>
        <dbReference type="ChEBI" id="CHEBI:57945"/>
        <dbReference type="EC" id="1.3.1.12"/>
    </reaction>
</comment>
<evidence type="ECO:0000256" key="6">
    <source>
        <dbReference type="ARBA" id="ARBA00023002"/>
    </source>
</evidence>
<dbReference type="SUPFAM" id="SSF51735">
    <property type="entry name" value="NAD(P)-binding Rossmann-fold domains"/>
    <property type="match status" value="1"/>
</dbReference>
<evidence type="ECO:0000256" key="2">
    <source>
        <dbReference type="ARBA" id="ARBA00007964"/>
    </source>
</evidence>
<keyword evidence="12" id="KW-1185">Reference proteome</keyword>
<comment type="pathway">
    <text evidence="1">Amino-acid biosynthesis; L-tyrosine biosynthesis; (4-hydroxyphenyl)pyruvate from prephenate (NAD(+) route): step 1/1.</text>
</comment>
<evidence type="ECO:0000256" key="1">
    <source>
        <dbReference type="ARBA" id="ARBA00005067"/>
    </source>
</evidence>
<keyword evidence="6" id="KW-0560">Oxidoreductase</keyword>
<dbReference type="PANTHER" id="PTHR21363">
    <property type="entry name" value="PREPHENATE DEHYDROGENASE"/>
    <property type="match status" value="1"/>
</dbReference>
<organism evidence="11 12">
    <name type="scientific">Nitrosococcus wardiae</name>
    <dbReference type="NCBI Taxonomy" id="1814290"/>
    <lineage>
        <taxon>Bacteria</taxon>
        <taxon>Pseudomonadati</taxon>
        <taxon>Pseudomonadota</taxon>
        <taxon>Gammaproteobacteria</taxon>
        <taxon>Chromatiales</taxon>
        <taxon>Chromatiaceae</taxon>
        <taxon>Nitrosococcus</taxon>
    </lineage>
</organism>
<evidence type="ECO:0000256" key="4">
    <source>
        <dbReference type="ARBA" id="ARBA00022498"/>
    </source>
</evidence>
<dbReference type="PANTHER" id="PTHR21363:SF0">
    <property type="entry name" value="PREPHENATE DEHYDROGENASE [NADP(+)]"/>
    <property type="match status" value="1"/>
</dbReference>